<dbReference type="Proteomes" id="UP000217210">
    <property type="component" value="Chromosome"/>
</dbReference>
<sequence>MSVLKPVTGKRPKLIGTDLDGTIVAHYGFISERTKIAFTAAHKAGIHMYFVTGRPIRWMVEIKENFGFGTGICANGALLYDFNNEKVLEEWLFPVGAQLETVKRLRQVLPNVSFAVEIGKDFNREKKYVPRWDVGQDNVGVDKIEEVITKPALKMLARCGNGEYSSDEMLEIATKELQGIASPTHSNISDSLLEISADGVSKGATLSKIAARHGLTGEDCVTFGDNPNDFSMLSWASRSWAMADGHPDLMKYAKFQTDAHQEDGVAKVIERLLELPE</sequence>
<proteinExistence type="predicted"/>
<dbReference type="InterPro" id="IPR036412">
    <property type="entry name" value="HAD-like_sf"/>
</dbReference>
<accession>A0A249L5J0</accession>
<dbReference type="InterPro" id="IPR023214">
    <property type="entry name" value="HAD_sf"/>
</dbReference>
<dbReference type="GO" id="GO:0005829">
    <property type="term" value="C:cytosol"/>
    <property type="evidence" value="ECO:0007669"/>
    <property type="project" value="TreeGrafter"/>
</dbReference>
<dbReference type="EMBL" id="CP016779">
    <property type="protein sequence ID" value="ASY24370.1"/>
    <property type="molecule type" value="Genomic_DNA"/>
</dbReference>
<dbReference type="Pfam" id="PF08282">
    <property type="entry name" value="Hydrolase_3"/>
    <property type="match status" value="1"/>
</dbReference>
<dbReference type="GO" id="GO:0016791">
    <property type="term" value="F:phosphatase activity"/>
    <property type="evidence" value="ECO:0007669"/>
    <property type="project" value="TreeGrafter"/>
</dbReference>
<dbReference type="PROSITE" id="PS01228">
    <property type="entry name" value="COF_1"/>
    <property type="match status" value="1"/>
</dbReference>
<dbReference type="InterPro" id="IPR006379">
    <property type="entry name" value="HAD-SF_hydro_IIB"/>
</dbReference>
<dbReference type="GO" id="GO:0000287">
    <property type="term" value="F:magnesium ion binding"/>
    <property type="evidence" value="ECO:0007669"/>
    <property type="project" value="TreeGrafter"/>
</dbReference>
<name>A0A249L5J0_9ACTN</name>
<dbReference type="Gene3D" id="3.30.1240.10">
    <property type="match status" value="1"/>
</dbReference>
<protein>
    <submittedName>
        <fullName evidence="1">Haloacid dehalogenase</fullName>
    </submittedName>
</protein>
<dbReference type="PANTHER" id="PTHR10000:SF8">
    <property type="entry name" value="HAD SUPERFAMILY HYDROLASE-LIKE, TYPE 3"/>
    <property type="match status" value="1"/>
</dbReference>
<dbReference type="KEGG" id="nab:B1sIIB91_05780"/>
<gene>
    <name evidence="1" type="ORF">B1sIIB91_05780</name>
</gene>
<dbReference type="NCBIfam" id="TIGR01484">
    <property type="entry name" value="HAD-SF-IIB"/>
    <property type="match status" value="1"/>
</dbReference>
<dbReference type="SUPFAM" id="SSF56784">
    <property type="entry name" value="HAD-like"/>
    <property type="match status" value="1"/>
</dbReference>
<dbReference type="OrthoDB" id="3180855at2"/>
<dbReference type="PROSITE" id="PS01229">
    <property type="entry name" value="COF_2"/>
    <property type="match status" value="1"/>
</dbReference>
<organism evidence="1 2">
    <name type="scientific">Candidatus Nanopelagicus abundans</name>
    <dbReference type="NCBI Taxonomy" id="1884916"/>
    <lineage>
        <taxon>Bacteria</taxon>
        <taxon>Bacillati</taxon>
        <taxon>Actinomycetota</taxon>
        <taxon>Actinomycetes</taxon>
        <taxon>Candidatus Nanopelagicales</taxon>
        <taxon>Candidatus Nanopelagicaceae</taxon>
        <taxon>Candidatus Nanopelagicus</taxon>
    </lineage>
</organism>
<dbReference type="AlphaFoldDB" id="A0A249L5J0"/>
<evidence type="ECO:0000313" key="2">
    <source>
        <dbReference type="Proteomes" id="UP000217210"/>
    </source>
</evidence>
<dbReference type="PANTHER" id="PTHR10000">
    <property type="entry name" value="PHOSPHOSERINE PHOSPHATASE"/>
    <property type="match status" value="1"/>
</dbReference>
<keyword evidence="2" id="KW-1185">Reference proteome</keyword>
<reference evidence="1 2" key="1">
    <citation type="submission" date="2016-07" db="EMBL/GenBank/DDBJ databases">
        <title>High microdiversification within the ubiquitous acI lineage of Actinobacteria.</title>
        <authorList>
            <person name="Neuenschwander S.M."/>
            <person name="Salcher M."/>
            <person name="Ghai R."/>
            <person name="Pernthaler J."/>
        </authorList>
    </citation>
    <scope>NUCLEOTIDE SEQUENCE [LARGE SCALE GENOMIC DNA]</scope>
    <source>
        <strain evidence="1">MMS-IIB-91</strain>
    </source>
</reference>
<dbReference type="RefSeq" id="WP_095688629.1">
    <property type="nucleotide sequence ID" value="NZ_CP016779.1"/>
</dbReference>
<evidence type="ECO:0000313" key="1">
    <source>
        <dbReference type="EMBL" id="ASY24370.1"/>
    </source>
</evidence>
<dbReference type="Gene3D" id="3.40.50.1000">
    <property type="entry name" value="HAD superfamily/HAD-like"/>
    <property type="match status" value="1"/>
</dbReference>